<organism evidence="1 2">
    <name type="scientific">Magallana gigas</name>
    <name type="common">Pacific oyster</name>
    <name type="synonym">Crassostrea gigas</name>
    <dbReference type="NCBI Taxonomy" id="29159"/>
    <lineage>
        <taxon>Eukaryota</taxon>
        <taxon>Metazoa</taxon>
        <taxon>Spiralia</taxon>
        <taxon>Lophotrochozoa</taxon>
        <taxon>Mollusca</taxon>
        <taxon>Bivalvia</taxon>
        <taxon>Autobranchia</taxon>
        <taxon>Pteriomorphia</taxon>
        <taxon>Ostreida</taxon>
        <taxon>Ostreoidea</taxon>
        <taxon>Ostreidae</taxon>
        <taxon>Magallana</taxon>
    </lineage>
</organism>
<accession>A0A8W8JLA9</accession>
<name>A0A8W8JLA9_MAGGI</name>
<dbReference type="EnsemblMetazoa" id="G20035.1">
    <property type="protein sequence ID" value="G20035.1:cds"/>
    <property type="gene ID" value="G20035"/>
</dbReference>
<evidence type="ECO:0000313" key="2">
    <source>
        <dbReference type="Proteomes" id="UP000005408"/>
    </source>
</evidence>
<dbReference type="AlphaFoldDB" id="A0A8W8JLA9"/>
<proteinExistence type="predicted"/>
<sequence>MTSSGKVMEEVKKEKMFTMNTNQTLKEVKKVWEIENGTGYIRGKVSTFNVTDNDLRSLCGINWLTDQVDIFRVFRLQRKTLLLL</sequence>
<keyword evidence="2" id="KW-1185">Reference proteome</keyword>
<protein>
    <submittedName>
        <fullName evidence="1">Uncharacterized protein</fullName>
    </submittedName>
</protein>
<dbReference type="Proteomes" id="UP000005408">
    <property type="component" value="Unassembled WGS sequence"/>
</dbReference>
<reference evidence="1" key="1">
    <citation type="submission" date="2022-08" db="UniProtKB">
        <authorList>
            <consortium name="EnsemblMetazoa"/>
        </authorList>
    </citation>
    <scope>IDENTIFICATION</scope>
    <source>
        <strain evidence="1">05x7-T-G4-1.051#20</strain>
    </source>
</reference>
<evidence type="ECO:0000313" key="1">
    <source>
        <dbReference type="EnsemblMetazoa" id="G20035.1:cds"/>
    </source>
</evidence>